<gene>
    <name evidence="1" type="ORF">glysoja_038218</name>
</gene>
<dbReference type="Proteomes" id="UP000053555">
    <property type="component" value="Unassembled WGS sequence"/>
</dbReference>
<feature type="non-terminal residue" evidence="1">
    <location>
        <position position="1"/>
    </location>
</feature>
<organism evidence="1">
    <name type="scientific">Glycine soja</name>
    <name type="common">Wild soybean</name>
    <dbReference type="NCBI Taxonomy" id="3848"/>
    <lineage>
        <taxon>Eukaryota</taxon>
        <taxon>Viridiplantae</taxon>
        <taxon>Streptophyta</taxon>
        <taxon>Embryophyta</taxon>
        <taxon>Tracheophyta</taxon>
        <taxon>Spermatophyta</taxon>
        <taxon>Magnoliopsida</taxon>
        <taxon>eudicotyledons</taxon>
        <taxon>Gunneridae</taxon>
        <taxon>Pentapetalae</taxon>
        <taxon>rosids</taxon>
        <taxon>fabids</taxon>
        <taxon>Fabales</taxon>
        <taxon>Fabaceae</taxon>
        <taxon>Papilionoideae</taxon>
        <taxon>50 kb inversion clade</taxon>
        <taxon>NPAAA clade</taxon>
        <taxon>indigoferoid/millettioid clade</taxon>
        <taxon>Phaseoleae</taxon>
        <taxon>Glycine</taxon>
        <taxon>Glycine subgen. Soja</taxon>
    </lineage>
</organism>
<protein>
    <submittedName>
        <fullName evidence="1">Uncharacterized protein</fullName>
    </submittedName>
</protein>
<proteinExistence type="predicted"/>
<sequence length="31" mass="3396">FPFCKSATSTPHTTLITYDPKHQASLTSLMA</sequence>
<reference evidence="1" key="1">
    <citation type="submission" date="2014-07" db="EMBL/GenBank/DDBJ databases">
        <title>Identification of a novel salt tolerance gene in wild soybean by whole-genome sequencing.</title>
        <authorList>
            <person name="Lam H.-M."/>
            <person name="Qi X."/>
            <person name="Li M.-W."/>
            <person name="Liu X."/>
            <person name="Xie M."/>
            <person name="Ni M."/>
            <person name="Xu X."/>
        </authorList>
    </citation>
    <scope>NUCLEOTIDE SEQUENCE [LARGE SCALE GENOMIC DNA]</scope>
    <source>
        <tissue evidence="1">Root</tissue>
    </source>
</reference>
<name>A0A0B2PFY1_GLYSO</name>
<dbReference type="AlphaFoldDB" id="A0A0B2PFY1"/>
<accession>A0A0B2PFY1</accession>
<evidence type="ECO:0000313" key="1">
    <source>
        <dbReference type="EMBL" id="KHN08175.1"/>
    </source>
</evidence>
<dbReference type="EMBL" id="KN666200">
    <property type="protein sequence ID" value="KHN08175.1"/>
    <property type="molecule type" value="Genomic_DNA"/>
</dbReference>